<dbReference type="VEuPathDB" id="VectorBase:ACUA007204"/>
<keyword evidence="3" id="KW-1185">Reference proteome</keyword>
<dbReference type="EMBL" id="AXCM01007235">
    <property type="status" value="NOT_ANNOTATED_CDS"/>
    <property type="molecule type" value="Genomic_DNA"/>
</dbReference>
<dbReference type="AlphaFoldDB" id="A0A182M1L4"/>
<keyword evidence="1" id="KW-0472">Membrane</keyword>
<evidence type="ECO:0000313" key="2">
    <source>
        <dbReference type="EnsemblMetazoa" id="ACUA007204-PA"/>
    </source>
</evidence>
<keyword evidence="1" id="KW-1133">Transmembrane helix</keyword>
<reference evidence="2" key="2">
    <citation type="submission" date="2020-05" db="UniProtKB">
        <authorList>
            <consortium name="EnsemblMetazoa"/>
        </authorList>
    </citation>
    <scope>IDENTIFICATION</scope>
    <source>
        <strain evidence="2">A-37</strain>
    </source>
</reference>
<dbReference type="Proteomes" id="UP000075883">
    <property type="component" value="Unassembled WGS sequence"/>
</dbReference>
<protein>
    <submittedName>
        <fullName evidence="2">Uncharacterized protein</fullName>
    </submittedName>
</protein>
<sequence length="148" mass="16312">MYVIPSMRDAFALQRSDETLPPSELSDEKTRQARVPATTEKKSLPLLRIPADFLMTTLKNMRDGGVCCPATIYGAWSSLGVALTYTATDQPLSLYLSVSHCGLMLLVLLLVVWYGGGRVEDHPARCHLILRSVAEMATDQSILLSRCL</sequence>
<reference evidence="3" key="1">
    <citation type="submission" date="2013-09" db="EMBL/GenBank/DDBJ databases">
        <title>The Genome Sequence of Anopheles culicifacies species A.</title>
        <authorList>
            <consortium name="The Broad Institute Genomics Platform"/>
            <person name="Neafsey D.E."/>
            <person name="Besansky N."/>
            <person name="Howell P."/>
            <person name="Walton C."/>
            <person name="Young S.K."/>
            <person name="Zeng Q."/>
            <person name="Gargeya S."/>
            <person name="Fitzgerald M."/>
            <person name="Haas B."/>
            <person name="Abouelleil A."/>
            <person name="Allen A.W."/>
            <person name="Alvarado L."/>
            <person name="Arachchi H.M."/>
            <person name="Berlin A.M."/>
            <person name="Chapman S.B."/>
            <person name="Gainer-Dewar J."/>
            <person name="Goldberg J."/>
            <person name="Griggs A."/>
            <person name="Gujja S."/>
            <person name="Hansen M."/>
            <person name="Howarth C."/>
            <person name="Imamovic A."/>
            <person name="Ireland A."/>
            <person name="Larimer J."/>
            <person name="McCowan C."/>
            <person name="Murphy C."/>
            <person name="Pearson M."/>
            <person name="Poon T.W."/>
            <person name="Priest M."/>
            <person name="Roberts A."/>
            <person name="Saif S."/>
            <person name="Shea T."/>
            <person name="Sisk P."/>
            <person name="Sykes S."/>
            <person name="Wortman J."/>
            <person name="Nusbaum C."/>
            <person name="Birren B."/>
        </authorList>
    </citation>
    <scope>NUCLEOTIDE SEQUENCE [LARGE SCALE GENOMIC DNA]</scope>
    <source>
        <strain evidence="3">A-37</strain>
    </source>
</reference>
<accession>A0A182M1L4</accession>
<evidence type="ECO:0000256" key="1">
    <source>
        <dbReference type="SAM" id="Phobius"/>
    </source>
</evidence>
<feature type="transmembrane region" description="Helical" evidence="1">
    <location>
        <begin position="92"/>
        <end position="115"/>
    </location>
</feature>
<name>A0A182M1L4_9DIPT</name>
<feature type="transmembrane region" description="Helical" evidence="1">
    <location>
        <begin position="64"/>
        <end position="86"/>
    </location>
</feature>
<dbReference type="EnsemblMetazoa" id="ACUA007204-RA">
    <property type="protein sequence ID" value="ACUA007204-PA"/>
    <property type="gene ID" value="ACUA007204"/>
</dbReference>
<proteinExistence type="predicted"/>
<evidence type="ECO:0000313" key="3">
    <source>
        <dbReference type="Proteomes" id="UP000075883"/>
    </source>
</evidence>
<organism evidence="2 3">
    <name type="scientific">Anopheles culicifacies</name>
    <dbReference type="NCBI Taxonomy" id="139723"/>
    <lineage>
        <taxon>Eukaryota</taxon>
        <taxon>Metazoa</taxon>
        <taxon>Ecdysozoa</taxon>
        <taxon>Arthropoda</taxon>
        <taxon>Hexapoda</taxon>
        <taxon>Insecta</taxon>
        <taxon>Pterygota</taxon>
        <taxon>Neoptera</taxon>
        <taxon>Endopterygota</taxon>
        <taxon>Diptera</taxon>
        <taxon>Nematocera</taxon>
        <taxon>Culicoidea</taxon>
        <taxon>Culicidae</taxon>
        <taxon>Anophelinae</taxon>
        <taxon>Anopheles</taxon>
        <taxon>culicifacies species complex</taxon>
    </lineage>
</organism>
<keyword evidence="1" id="KW-0812">Transmembrane</keyword>